<dbReference type="EMBL" id="JAOVQO010000017">
    <property type="protein sequence ID" value="MCU9849716.1"/>
    <property type="molecule type" value="Genomic_DNA"/>
</dbReference>
<dbReference type="PANTHER" id="PTHR44086">
    <property type="entry name" value="THIOSULFATE SULFURTRANSFERASE RDL2, MITOCHONDRIAL-RELATED"/>
    <property type="match status" value="1"/>
</dbReference>
<dbReference type="PANTHER" id="PTHR44086:SF10">
    <property type="entry name" value="THIOSULFATE SULFURTRANSFERASE_RHODANESE-LIKE DOMAIN-CONTAINING PROTEIN 3"/>
    <property type="match status" value="1"/>
</dbReference>
<evidence type="ECO:0000313" key="3">
    <source>
        <dbReference type="Proteomes" id="UP001209535"/>
    </source>
</evidence>
<dbReference type="InterPro" id="IPR036873">
    <property type="entry name" value="Rhodanese-like_dom_sf"/>
</dbReference>
<dbReference type="Pfam" id="PF00581">
    <property type="entry name" value="Rhodanese"/>
    <property type="match status" value="1"/>
</dbReference>
<dbReference type="Gene3D" id="3.40.250.10">
    <property type="entry name" value="Rhodanese-like domain"/>
    <property type="match status" value="1"/>
</dbReference>
<accession>A0ABT2X6Y0</accession>
<dbReference type="SMART" id="SM00450">
    <property type="entry name" value="RHOD"/>
    <property type="match status" value="1"/>
</dbReference>
<name>A0ABT2X6Y0_9RHOB</name>
<protein>
    <submittedName>
        <fullName evidence="2">Rhodanese-like domain-containing protein</fullName>
    </submittedName>
</protein>
<evidence type="ECO:0000313" key="2">
    <source>
        <dbReference type="EMBL" id="MCU9849716.1"/>
    </source>
</evidence>
<keyword evidence="3" id="KW-1185">Reference proteome</keyword>
<organism evidence="2 3">
    <name type="scientific">Albidovulum salinarum</name>
    <dbReference type="NCBI Taxonomy" id="2984153"/>
    <lineage>
        <taxon>Bacteria</taxon>
        <taxon>Pseudomonadati</taxon>
        <taxon>Pseudomonadota</taxon>
        <taxon>Alphaproteobacteria</taxon>
        <taxon>Rhodobacterales</taxon>
        <taxon>Paracoccaceae</taxon>
        <taxon>Albidovulum</taxon>
    </lineage>
</organism>
<dbReference type="PROSITE" id="PS50206">
    <property type="entry name" value="RHODANESE_3"/>
    <property type="match status" value="1"/>
</dbReference>
<dbReference type="Proteomes" id="UP001209535">
    <property type="component" value="Unassembled WGS sequence"/>
</dbReference>
<proteinExistence type="predicted"/>
<gene>
    <name evidence="2" type="ORF">OEZ60_17080</name>
</gene>
<dbReference type="SUPFAM" id="SSF52821">
    <property type="entry name" value="Rhodanese/Cell cycle control phosphatase"/>
    <property type="match status" value="1"/>
</dbReference>
<dbReference type="RefSeq" id="WP_263338809.1">
    <property type="nucleotide sequence ID" value="NZ_JAOVQO010000017.1"/>
</dbReference>
<comment type="caution">
    <text evidence="2">The sequence shown here is derived from an EMBL/GenBank/DDBJ whole genome shotgun (WGS) entry which is preliminary data.</text>
</comment>
<feature type="domain" description="Rhodanese" evidence="1">
    <location>
        <begin position="25"/>
        <end position="121"/>
    </location>
</feature>
<reference evidence="2 3" key="1">
    <citation type="submission" date="2022-10" db="EMBL/GenBank/DDBJ databases">
        <title>Defluviimonas sp. nov., isolated from ocean surface sediments.</title>
        <authorList>
            <person name="He W."/>
            <person name="Wang L."/>
            <person name="Zhang D.-F."/>
        </authorList>
    </citation>
    <scope>NUCLEOTIDE SEQUENCE [LARGE SCALE GENOMIC DNA]</scope>
    <source>
        <strain evidence="2 3">WL0024</strain>
    </source>
</reference>
<dbReference type="InterPro" id="IPR001763">
    <property type="entry name" value="Rhodanese-like_dom"/>
</dbReference>
<sequence length="121" mass="12468">MLSFLRSLTSGAPGLSPKDAVARAAAGELTVIDVREGAEIAASGKAAGALHVPLAVLRMKCDLSSPECLAELSCERPVALYCASGARSQMAAQMLAQLGYREVYNLGGFGDWRAAGGAVTR</sequence>
<evidence type="ECO:0000259" key="1">
    <source>
        <dbReference type="PROSITE" id="PS50206"/>
    </source>
</evidence>